<dbReference type="Pfam" id="PF13289">
    <property type="entry name" value="SIR2_2"/>
    <property type="match status" value="1"/>
</dbReference>
<proteinExistence type="predicted"/>
<keyword evidence="2" id="KW-1185">Reference proteome</keyword>
<dbReference type="EMBL" id="JAVDVQ010000001">
    <property type="protein sequence ID" value="MDR7081039.1"/>
    <property type="molecule type" value="Genomic_DNA"/>
</dbReference>
<reference evidence="1 2" key="1">
    <citation type="submission" date="2023-07" db="EMBL/GenBank/DDBJ databases">
        <title>Sorghum-associated microbial communities from plants grown in Nebraska, USA.</title>
        <authorList>
            <person name="Schachtman D."/>
        </authorList>
    </citation>
    <scope>NUCLEOTIDE SEQUENCE [LARGE SCALE GENOMIC DNA]</scope>
    <source>
        <strain evidence="1 2">BE167</strain>
    </source>
</reference>
<dbReference type="Proteomes" id="UP001252243">
    <property type="component" value="Unassembled WGS sequence"/>
</dbReference>
<name>A0ABU1U772_9MICC</name>
<sequence>MMEILPEVRSAYGRGRLVPFLGAGMSRRVCRDWLGMIQALEASAGIVAAAEDGPRAHSTELDYIRRAAQALDRLRLGSSEIVVESIRKALLENGPAEPPPQTRALASLYWPLVVSTNYDDLYAAAVHQVALAERWALKSPDAERRAPIVQIAGRSSIDCHRVLSALSHPAPRLLWALQGYLGGQALLHTPEGSVLSYREWVRRNAIGMTEEHGPHGDLRRQIVVGHADYRRVALRSEGFRRAFAEVFRSRSFLFLGSGLSETYFLDLFSQIIEFYGPGTYPHFAVCSKGRVDVDFLRHNFGIWVLEMSHEDLPEFITSIKPQPRQPRLLGIGHAVGASPDERLGITTSELPAAIPPSTCVILSGGGSGAVPRLSDRSNAFLHRAGLSGELLKKVPGKQLLWRLPPTSGPLVLVARARVDPDSQLGRELRPIAPSAPRELRTSVKPGRLWRDVRLTPFVLREALNFALEDNRSRAVSTLLASGALRTFPTSYSLVEMIRAWATFPGRDRIALTIHAGDEVAAHDLVAGRIDVPRLLSTDHGRGTIEFWLEIAECDGNITRLLTLKDPTLPLRPLLELHGIAGNRWKVDVEPWPCLGWAPWTLEDVEVWEHVVGVQLSLERIGVLHGSTLRLVECSPQVPR</sequence>
<comment type="caution">
    <text evidence="1">The sequence shown here is derived from an EMBL/GenBank/DDBJ whole genome shotgun (WGS) entry which is preliminary data.</text>
</comment>
<accession>A0ABU1U772</accession>
<gene>
    <name evidence="1" type="ORF">J2X01_000308</name>
</gene>
<evidence type="ECO:0000313" key="1">
    <source>
        <dbReference type="EMBL" id="MDR7081039.1"/>
    </source>
</evidence>
<protein>
    <recommendedName>
        <fullName evidence="3">SIR2-like domain-containing protein</fullName>
    </recommendedName>
</protein>
<evidence type="ECO:0000313" key="2">
    <source>
        <dbReference type="Proteomes" id="UP001252243"/>
    </source>
</evidence>
<organism evidence="1 2">
    <name type="scientific">Arthrobacter ginsengisoli</name>
    <dbReference type="NCBI Taxonomy" id="1356565"/>
    <lineage>
        <taxon>Bacteria</taxon>
        <taxon>Bacillati</taxon>
        <taxon>Actinomycetota</taxon>
        <taxon>Actinomycetes</taxon>
        <taxon>Micrococcales</taxon>
        <taxon>Micrococcaceae</taxon>
        <taxon>Arthrobacter</taxon>
    </lineage>
</organism>
<evidence type="ECO:0008006" key="3">
    <source>
        <dbReference type="Google" id="ProtNLM"/>
    </source>
</evidence>